<proteinExistence type="predicted"/>
<protein>
    <recommendedName>
        <fullName evidence="3">DUF5320 domain-containing protein</fullName>
    </recommendedName>
</protein>
<reference evidence="2" key="1">
    <citation type="journal article" date="2020" name="mSystems">
        <title>Genome- and Community-Level Interaction Insights into Carbon Utilization and Element Cycling Functions of Hydrothermarchaeota in Hydrothermal Sediment.</title>
        <authorList>
            <person name="Zhou Z."/>
            <person name="Liu Y."/>
            <person name="Xu W."/>
            <person name="Pan J."/>
            <person name="Luo Z.H."/>
            <person name="Li M."/>
        </authorList>
    </citation>
    <scope>NUCLEOTIDE SEQUENCE [LARGE SCALE GENOMIC DNA]</scope>
    <source>
        <strain evidence="2">SpSt-876</strain>
    </source>
</reference>
<feature type="coiled-coil region" evidence="1">
    <location>
        <begin position="58"/>
        <end position="88"/>
    </location>
</feature>
<organism evidence="2">
    <name type="scientific">candidate division WOR-3 bacterium</name>
    <dbReference type="NCBI Taxonomy" id="2052148"/>
    <lineage>
        <taxon>Bacteria</taxon>
        <taxon>Bacteria division WOR-3</taxon>
    </lineage>
</organism>
<gene>
    <name evidence="2" type="ORF">ENW73_05705</name>
</gene>
<evidence type="ECO:0008006" key="3">
    <source>
        <dbReference type="Google" id="ProtNLM"/>
    </source>
</evidence>
<sequence>MCGYGRSWSWWRVAPSGYTYIGPCRCGTGPHAFYQDPSGRIVPAWQVYRWGLPPMPTKEDLKAELAALKEEKAELEKHIEEIEKQIKEKE</sequence>
<keyword evidence="1" id="KW-0175">Coiled coil</keyword>
<comment type="caution">
    <text evidence="2">The sequence shown here is derived from an EMBL/GenBank/DDBJ whole genome shotgun (WGS) entry which is preliminary data.</text>
</comment>
<dbReference type="AlphaFoldDB" id="A0A7C6A9B0"/>
<name>A0A7C6A9B0_UNCW3</name>
<dbReference type="EMBL" id="DTLI01000139">
    <property type="protein sequence ID" value="HHS52345.1"/>
    <property type="molecule type" value="Genomic_DNA"/>
</dbReference>
<evidence type="ECO:0000313" key="2">
    <source>
        <dbReference type="EMBL" id="HHS52345.1"/>
    </source>
</evidence>
<evidence type="ECO:0000256" key="1">
    <source>
        <dbReference type="SAM" id="Coils"/>
    </source>
</evidence>
<accession>A0A7C6A9B0</accession>